<organism evidence="2 3">
    <name type="scientific">Vanrija humicola</name>
    <name type="common">Yeast</name>
    <name type="synonym">Cryptococcus humicola</name>
    <dbReference type="NCBI Taxonomy" id="5417"/>
    <lineage>
        <taxon>Eukaryota</taxon>
        <taxon>Fungi</taxon>
        <taxon>Dikarya</taxon>
        <taxon>Basidiomycota</taxon>
        <taxon>Agaricomycotina</taxon>
        <taxon>Tremellomycetes</taxon>
        <taxon>Trichosporonales</taxon>
        <taxon>Trichosporonaceae</taxon>
        <taxon>Vanrija</taxon>
    </lineage>
</organism>
<keyword evidence="1" id="KW-0813">Transport</keyword>
<evidence type="ECO:0000256" key="1">
    <source>
        <dbReference type="RuleBase" id="RU363082"/>
    </source>
</evidence>
<accession>A0A7D9A0F4</accession>
<reference evidence="2 3" key="1">
    <citation type="journal article" date="2019" name="PLoS Genet.">
        <title>Convergent evolution of linked mating-type loci in basidiomycete fungi.</title>
        <authorList>
            <person name="Sun S."/>
            <person name="Coelho M.A."/>
            <person name="Heitman J."/>
            <person name="Nowrousian M."/>
        </authorList>
    </citation>
    <scope>NUCLEOTIDE SEQUENCE [LARGE SCALE GENOMIC DNA]</scope>
    <source>
        <strain evidence="2 3">CBS 4282</strain>
    </source>
</reference>
<dbReference type="PANTHER" id="PTHR33558:SF1">
    <property type="entry name" value="GLUTAREDOXIN-LIKE PROTEIN C5ORF63 HOMOLOG"/>
    <property type="match status" value="1"/>
</dbReference>
<comment type="similarity">
    <text evidence="1">Belongs to the glutaredoxin family.</text>
</comment>
<dbReference type="PANTHER" id="PTHR33558">
    <property type="entry name" value="GLUTAREDOXIN-LIKE PROTEIN C5ORF63 HOMOLOG"/>
    <property type="match status" value="1"/>
</dbReference>
<proteinExistence type="inferred from homology"/>
<dbReference type="EMBL" id="QKWK01000001">
    <property type="protein sequence ID" value="TXT15727.1"/>
    <property type="molecule type" value="Genomic_DNA"/>
</dbReference>
<evidence type="ECO:0000313" key="3">
    <source>
        <dbReference type="Proteomes" id="UP000473826"/>
    </source>
</evidence>
<dbReference type="InterPro" id="IPR036249">
    <property type="entry name" value="Thioredoxin-like_sf"/>
</dbReference>
<dbReference type="OrthoDB" id="429967at2759"/>
<dbReference type="InterPro" id="IPR052565">
    <property type="entry name" value="Glutaredoxin-like_YDR286C"/>
</dbReference>
<comment type="caution">
    <text evidence="2">The sequence shown here is derived from an EMBL/GenBank/DDBJ whole genome shotgun (WGS) entry which is preliminary data.</text>
</comment>
<gene>
    <name evidence="2" type="ORF">VHUM_00230</name>
</gene>
<keyword evidence="3" id="KW-1185">Reference proteome</keyword>
<evidence type="ECO:0000313" key="2">
    <source>
        <dbReference type="EMBL" id="TXT15727.1"/>
    </source>
</evidence>
<sequence length="78" mass="8682">MPPKPRLPRLTLFTGPHCSLCDVAKTQLAAVRQTHPFDIVLWDIRSPPAGTSDADANKWRRAYQYEIVRGVACLSACC</sequence>
<keyword evidence="1" id="KW-0249">Electron transport</keyword>
<dbReference type="InterPro" id="IPR008554">
    <property type="entry name" value="Glutaredoxin-like"/>
</dbReference>
<dbReference type="Gene3D" id="3.40.30.10">
    <property type="entry name" value="Glutaredoxin"/>
    <property type="match status" value="1"/>
</dbReference>
<dbReference type="SUPFAM" id="SSF52833">
    <property type="entry name" value="Thioredoxin-like"/>
    <property type="match status" value="1"/>
</dbReference>
<protein>
    <recommendedName>
        <fullName evidence="1">Glutaredoxin-like protein</fullName>
    </recommendedName>
</protein>
<dbReference type="Pfam" id="PF05768">
    <property type="entry name" value="Glrx-like"/>
    <property type="match status" value="1"/>
</dbReference>
<dbReference type="AlphaFoldDB" id="A0A7D9A0F4"/>
<dbReference type="Proteomes" id="UP000473826">
    <property type="component" value="Unassembled WGS sequence"/>
</dbReference>
<name>A0A7D9A0F4_VANHU</name>